<dbReference type="Pfam" id="PF26337">
    <property type="entry name" value="Gtf3_C"/>
    <property type="match status" value="1"/>
</dbReference>
<sequence>MASLRQQTVADFAQEVNILPISLFKFSAENEPDAQLSSRLDGIMSSITWGDTVIVQTPIEMSKNYVDMFLDKLTTLRAVMGVKIVAFIHEVKDYLIDFYNNCDSLIVENESVLNYLKNHGLTNNTVEIFNFYDFAPRLVTEKVHFTGNKKANFQVSINYLNSTNSDQYFDQMRNQATNFLVYQNQGFVDDGSLQYAGDFDDDLLSYKLNKEGGFGLVMPPEKIDTVPFELSMFISAGLPVIALSGTAAGNLVINKKIGWVVNSIEEAANRLPATLDVEYEQLLTNVEQMVQDTRNGISIKNALIRSVFDANLPKISKAGE</sequence>
<dbReference type="Gene3D" id="3.40.50.2000">
    <property type="entry name" value="Glycogen Phosphorylase B"/>
    <property type="match status" value="2"/>
</dbReference>
<evidence type="ECO:0000313" key="5">
    <source>
        <dbReference type="Proteomes" id="UP000051036"/>
    </source>
</evidence>
<accession>A0A0R1UGG8</accession>
<feature type="domain" description="Glucosyltransferase 3-like C-terminal" evidence="3">
    <location>
        <begin position="158"/>
        <end position="304"/>
    </location>
</feature>
<proteinExistence type="predicted"/>
<dbReference type="InterPro" id="IPR058592">
    <property type="entry name" value="Gtf3_C"/>
</dbReference>
<evidence type="ECO:0000313" key="4">
    <source>
        <dbReference type="EMBL" id="KRL90211.1"/>
    </source>
</evidence>
<feature type="domain" description="Glucosyltransferase 3-like N-terminal" evidence="2">
    <location>
        <begin position="2"/>
        <end position="126"/>
    </location>
</feature>
<dbReference type="STRING" id="1423763.FC46_GL000313"/>
<evidence type="ECO:0000259" key="2">
    <source>
        <dbReference type="Pfam" id="PF26334"/>
    </source>
</evidence>
<keyword evidence="5" id="KW-1185">Reference proteome</keyword>
<dbReference type="Pfam" id="PF26334">
    <property type="entry name" value="Gtf3_N"/>
    <property type="match status" value="1"/>
</dbReference>
<evidence type="ECO:0000259" key="3">
    <source>
        <dbReference type="Pfam" id="PF26337"/>
    </source>
</evidence>
<name>A0A0R1UGG8_9LACO</name>
<gene>
    <name evidence="4" type="ORF">FC46_GL000313</name>
</gene>
<organism evidence="4 5">
    <name type="scientific">Lactobacillus kalixensis DSM 16043</name>
    <dbReference type="NCBI Taxonomy" id="1423763"/>
    <lineage>
        <taxon>Bacteria</taxon>
        <taxon>Bacillati</taxon>
        <taxon>Bacillota</taxon>
        <taxon>Bacilli</taxon>
        <taxon>Lactobacillales</taxon>
        <taxon>Lactobacillaceae</taxon>
        <taxon>Lactobacillus</taxon>
    </lineage>
</organism>
<protein>
    <recommendedName>
        <fullName evidence="6">Beta-1,6-galactofuranosyltransferase</fullName>
    </recommendedName>
</protein>
<dbReference type="AlphaFoldDB" id="A0A0R1UGG8"/>
<evidence type="ECO:0008006" key="6">
    <source>
        <dbReference type="Google" id="ProtNLM"/>
    </source>
</evidence>
<evidence type="ECO:0000256" key="1">
    <source>
        <dbReference type="ARBA" id="ARBA00022679"/>
    </source>
</evidence>
<reference evidence="4 5" key="1">
    <citation type="journal article" date="2015" name="Genome Announc.">
        <title>Expanding the biotechnology potential of lactobacilli through comparative genomics of 213 strains and associated genera.</title>
        <authorList>
            <person name="Sun Z."/>
            <person name="Harris H.M."/>
            <person name="McCann A."/>
            <person name="Guo C."/>
            <person name="Argimon S."/>
            <person name="Zhang W."/>
            <person name="Yang X."/>
            <person name="Jeffery I.B."/>
            <person name="Cooney J.C."/>
            <person name="Kagawa T.F."/>
            <person name="Liu W."/>
            <person name="Song Y."/>
            <person name="Salvetti E."/>
            <person name="Wrobel A."/>
            <person name="Rasinkangas P."/>
            <person name="Parkhill J."/>
            <person name="Rea M.C."/>
            <person name="O'Sullivan O."/>
            <person name="Ritari J."/>
            <person name="Douillard F.P."/>
            <person name="Paul Ross R."/>
            <person name="Yang R."/>
            <person name="Briner A.E."/>
            <person name="Felis G.E."/>
            <person name="de Vos W.M."/>
            <person name="Barrangou R."/>
            <person name="Klaenhammer T.R."/>
            <person name="Caufield P.W."/>
            <person name="Cui Y."/>
            <person name="Zhang H."/>
            <person name="O'Toole P.W."/>
        </authorList>
    </citation>
    <scope>NUCLEOTIDE SEQUENCE [LARGE SCALE GENOMIC DNA]</scope>
    <source>
        <strain evidence="4 5">DSM 16043</strain>
    </source>
</reference>
<dbReference type="PATRIC" id="fig|1423763.3.peg.318"/>
<comment type="caution">
    <text evidence="4">The sequence shown here is derived from an EMBL/GenBank/DDBJ whole genome shotgun (WGS) entry which is preliminary data.</text>
</comment>
<keyword evidence="1" id="KW-0808">Transferase</keyword>
<dbReference type="EMBL" id="AZFM01000013">
    <property type="protein sequence ID" value="KRL90211.1"/>
    <property type="molecule type" value="Genomic_DNA"/>
</dbReference>
<dbReference type="Proteomes" id="UP000051036">
    <property type="component" value="Unassembled WGS sequence"/>
</dbReference>
<dbReference type="InterPro" id="IPR058591">
    <property type="entry name" value="Gtf3_N"/>
</dbReference>